<dbReference type="OrthoDB" id="3710710at2759"/>
<keyword evidence="2" id="KW-0732">Signal</keyword>
<dbReference type="Proteomes" id="UP000800040">
    <property type="component" value="Unassembled WGS sequence"/>
</dbReference>
<evidence type="ECO:0000256" key="2">
    <source>
        <dbReference type="SAM" id="SignalP"/>
    </source>
</evidence>
<sequence>MKYDYIMATIMLSMVAVKAAPSGATSPIEKRDKLPKYTPFTECIRNILPNFPAEGKPSAQQAKECLESSRPRAKREEPEDGVLIWEPEEKRIKRQVADLGEEQEKNSVQPRKNSIDTPMIVDKLLKLGKPLNLATQSRCRGKHVNDDFLFSQKDIGEHVHRICRDLTTQIENTGIQKDGGIGFLVDKVTNGHDKQGHQLKDKKALTATYLLTWYPPYNMVIEDIKTLAGGVTSFCNDAIRRLGSPKDEGGCTQKITYFRPSKAKTYKDLAQIGGDLEINWDGKQVGTFSMDFSEDG</sequence>
<proteinExistence type="predicted"/>
<reference evidence="3" key="1">
    <citation type="submission" date="2020-01" db="EMBL/GenBank/DDBJ databases">
        <authorList>
            <consortium name="DOE Joint Genome Institute"/>
            <person name="Haridas S."/>
            <person name="Albert R."/>
            <person name="Binder M."/>
            <person name="Bloem J."/>
            <person name="Labutti K."/>
            <person name="Salamov A."/>
            <person name="Andreopoulos B."/>
            <person name="Baker S.E."/>
            <person name="Barry K."/>
            <person name="Bills G."/>
            <person name="Bluhm B.H."/>
            <person name="Cannon C."/>
            <person name="Castanera R."/>
            <person name="Culley D.E."/>
            <person name="Daum C."/>
            <person name="Ezra D."/>
            <person name="Gonzalez J.B."/>
            <person name="Henrissat B."/>
            <person name="Kuo A."/>
            <person name="Liang C."/>
            <person name="Lipzen A."/>
            <person name="Lutzoni F."/>
            <person name="Magnuson J."/>
            <person name="Mondo S."/>
            <person name="Nolan M."/>
            <person name="Ohm R."/>
            <person name="Pangilinan J."/>
            <person name="Park H.-J."/>
            <person name="Ramirez L."/>
            <person name="Alfaro M."/>
            <person name="Sun H."/>
            <person name="Tritt A."/>
            <person name="Yoshinaga Y."/>
            <person name="Zwiers L.-H."/>
            <person name="Turgeon B.G."/>
            <person name="Goodwin S.B."/>
            <person name="Spatafora J.W."/>
            <person name="Crous P.W."/>
            <person name="Grigoriev I.V."/>
        </authorList>
    </citation>
    <scope>NUCLEOTIDE SEQUENCE</scope>
    <source>
        <strain evidence="3">P77</strain>
    </source>
</reference>
<accession>A0A6A5K585</accession>
<dbReference type="EMBL" id="ML975354">
    <property type="protein sequence ID" value="KAF1831791.1"/>
    <property type="molecule type" value="Genomic_DNA"/>
</dbReference>
<organism evidence="3 4">
    <name type="scientific">Decorospora gaudefroyi</name>
    <dbReference type="NCBI Taxonomy" id="184978"/>
    <lineage>
        <taxon>Eukaryota</taxon>
        <taxon>Fungi</taxon>
        <taxon>Dikarya</taxon>
        <taxon>Ascomycota</taxon>
        <taxon>Pezizomycotina</taxon>
        <taxon>Dothideomycetes</taxon>
        <taxon>Pleosporomycetidae</taxon>
        <taxon>Pleosporales</taxon>
        <taxon>Pleosporineae</taxon>
        <taxon>Pleosporaceae</taxon>
        <taxon>Decorospora</taxon>
    </lineage>
</organism>
<evidence type="ECO:0000313" key="3">
    <source>
        <dbReference type="EMBL" id="KAF1831791.1"/>
    </source>
</evidence>
<dbReference type="AlphaFoldDB" id="A0A6A5K585"/>
<feature type="chain" id="PRO_5025594827" evidence="2">
    <location>
        <begin position="20"/>
        <end position="296"/>
    </location>
</feature>
<feature type="region of interest" description="Disordered" evidence="1">
    <location>
        <begin position="52"/>
        <end position="79"/>
    </location>
</feature>
<evidence type="ECO:0000313" key="4">
    <source>
        <dbReference type="Proteomes" id="UP000800040"/>
    </source>
</evidence>
<keyword evidence="4" id="KW-1185">Reference proteome</keyword>
<protein>
    <submittedName>
        <fullName evidence="3">Uncharacterized protein</fullName>
    </submittedName>
</protein>
<name>A0A6A5K585_9PLEO</name>
<evidence type="ECO:0000256" key="1">
    <source>
        <dbReference type="SAM" id="MobiDB-lite"/>
    </source>
</evidence>
<feature type="compositionally biased region" description="Basic and acidic residues" evidence="1">
    <location>
        <begin position="64"/>
        <end position="77"/>
    </location>
</feature>
<gene>
    <name evidence="3" type="ORF">BDW02DRAFT_600507</name>
</gene>
<feature type="signal peptide" evidence="2">
    <location>
        <begin position="1"/>
        <end position="19"/>
    </location>
</feature>